<evidence type="ECO:0000256" key="8">
    <source>
        <dbReference type="PROSITE-ProRule" id="PRU01360"/>
    </source>
</evidence>
<dbReference type="InterPro" id="IPR000531">
    <property type="entry name" value="Beta-barrel_TonB"/>
</dbReference>
<accession>A0A845AK78</accession>
<dbReference type="PANTHER" id="PTHR40980:SF4">
    <property type="entry name" value="TONB-DEPENDENT RECEPTOR-LIKE BETA-BARREL DOMAIN-CONTAINING PROTEIN"/>
    <property type="match status" value="1"/>
</dbReference>
<dbReference type="InterPro" id="IPR039426">
    <property type="entry name" value="TonB-dep_rcpt-like"/>
</dbReference>
<keyword evidence="14" id="KW-0675">Receptor</keyword>
<gene>
    <name evidence="14" type="ORF">GRI58_14535</name>
</gene>
<dbReference type="NCBIfam" id="TIGR01782">
    <property type="entry name" value="TonB-Xanth-Caul"/>
    <property type="match status" value="1"/>
</dbReference>
<organism evidence="14 15">
    <name type="scientific">Qipengyuania algicida</name>
    <dbReference type="NCBI Taxonomy" id="1836209"/>
    <lineage>
        <taxon>Bacteria</taxon>
        <taxon>Pseudomonadati</taxon>
        <taxon>Pseudomonadota</taxon>
        <taxon>Alphaproteobacteria</taxon>
        <taxon>Sphingomonadales</taxon>
        <taxon>Erythrobacteraceae</taxon>
        <taxon>Qipengyuania</taxon>
    </lineage>
</organism>
<dbReference type="PROSITE" id="PS51257">
    <property type="entry name" value="PROKAR_LIPOPROTEIN"/>
    <property type="match status" value="1"/>
</dbReference>
<dbReference type="PROSITE" id="PS52016">
    <property type="entry name" value="TONB_DEPENDENT_REC_3"/>
    <property type="match status" value="1"/>
</dbReference>
<dbReference type="OrthoDB" id="5476657at2"/>
<name>A0A845AK78_9SPHN</name>
<dbReference type="AlphaFoldDB" id="A0A845AK78"/>
<feature type="domain" description="TonB-dependent receptor-like beta-barrel" evidence="12">
    <location>
        <begin position="391"/>
        <end position="835"/>
    </location>
</feature>
<keyword evidence="6 8" id="KW-0472">Membrane</keyword>
<dbReference type="InterPro" id="IPR012910">
    <property type="entry name" value="Plug_dom"/>
</dbReference>
<feature type="domain" description="TonB-dependent receptor plug" evidence="13">
    <location>
        <begin position="68"/>
        <end position="175"/>
    </location>
</feature>
<keyword evidence="3 8" id="KW-1134">Transmembrane beta strand</keyword>
<evidence type="ECO:0000256" key="4">
    <source>
        <dbReference type="ARBA" id="ARBA00022692"/>
    </source>
</evidence>
<dbReference type="Pfam" id="PF00593">
    <property type="entry name" value="TonB_dep_Rec_b-barrel"/>
    <property type="match status" value="1"/>
</dbReference>
<evidence type="ECO:0000256" key="6">
    <source>
        <dbReference type="ARBA" id="ARBA00023136"/>
    </source>
</evidence>
<dbReference type="SUPFAM" id="SSF56935">
    <property type="entry name" value="Porins"/>
    <property type="match status" value="1"/>
</dbReference>
<keyword evidence="15" id="KW-1185">Reference proteome</keyword>
<dbReference type="InterPro" id="IPR037066">
    <property type="entry name" value="Plug_dom_sf"/>
</dbReference>
<reference evidence="14 15" key="1">
    <citation type="submission" date="2019-12" db="EMBL/GenBank/DDBJ databases">
        <title>Genomic-based taxomic classification of the family Erythrobacteraceae.</title>
        <authorList>
            <person name="Xu L."/>
        </authorList>
    </citation>
    <scope>NUCLEOTIDE SEQUENCE [LARGE SCALE GENOMIC DNA]</scope>
    <source>
        <strain evidence="14 15">KEMB 9005-328</strain>
    </source>
</reference>
<evidence type="ECO:0000256" key="9">
    <source>
        <dbReference type="RuleBase" id="RU003357"/>
    </source>
</evidence>
<evidence type="ECO:0000313" key="14">
    <source>
        <dbReference type="EMBL" id="MXP30024.1"/>
    </source>
</evidence>
<keyword evidence="11" id="KW-0732">Signal</keyword>
<keyword evidence="7 8" id="KW-0998">Cell outer membrane</keyword>
<evidence type="ECO:0000259" key="12">
    <source>
        <dbReference type="Pfam" id="PF00593"/>
    </source>
</evidence>
<evidence type="ECO:0000259" key="13">
    <source>
        <dbReference type="Pfam" id="PF07715"/>
    </source>
</evidence>
<evidence type="ECO:0000313" key="15">
    <source>
        <dbReference type="Proteomes" id="UP000439780"/>
    </source>
</evidence>
<dbReference type="CDD" id="cd01347">
    <property type="entry name" value="ligand_gated_channel"/>
    <property type="match status" value="1"/>
</dbReference>
<dbReference type="Pfam" id="PF07715">
    <property type="entry name" value="Plug"/>
    <property type="match status" value="1"/>
</dbReference>
<dbReference type="EMBL" id="WTYA01000014">
    <property type="protein sequence ID" value="MXP30024.1"/>
    <property type="molecule type" value="Genomic_DNA"/>
</dbReference>
<dbReference type="Proteomes" id="UP000439780">
    <property type="component" value="Unassembled WGS sequence"/>
</dbReference>
<sequence length="871" mass="93227">MFRTGLLLSTAVFAIACPQLALAKDTGAAPTPTVGDPAASAPALPTTGPAGQIIVTGKREQAAQIKKSASIVMDVRTPSEITALPDVNAAEALQRIPGIQMESDSGEGRFINIRGLDADLNATTYDGVQLTPSNPASPQGGSRAVAFDAFPAGILGGLEVIKSVTPAMDAEGLGGTVNILPREIDPQKSLMVSGGGALGVETLRNSRRYQGNITVGAGFGGTTASGAHHFSLTLSYAYDQDQRGINDVEADYINNPSAAPAGTDPYVASKLYDDLQPRLYDYHRTRQGLSGSLVFRPNDSTKFYVRGLYSGYVENAYKHEYQLNGLADSINSISSLGDITGNGVTAKEVVISTREVLGNDLIEAGGSTTFDNGVTINAKLAYTNGHDEFPYSMYGGWSTPNTFSATYNNVINPAVPTYDANGGVNLTDPSIYTSFGGNNRVSHVGDDEWSGVFNVGVPVGFGEDAKIQLGASARLRKRVNHQYQADFIDPSASYADFSQGGDQVYYGGAYNIGPTPIYSKFEQIPQGPLIESLDAYYNDKEDVYGGYLQYSGNFGQLSVVGGVRFEATKATYRVDPSQVSGGVSPVATHNYSDFFPDLSLKYKMSPNFLLRGAYSTTIARPGFNQITAARSFSNSGTPTIIGGNPNLKPTIGHNFDLAAEYYTPTGGLISITGFYDQLSNYIVQTQINNVSDPAFGGSSGTIIGYNDIGSAHVYGVELEMRQQFLFLPGWWSGFGFDGNVTALHSRGGIHQDPATLAISYGTLPQTSNFAYNATLFYEKGPVDAHLGASYVSKNIFGVGDSSATDIYSQPRFRLDADISYAFSKQLSVFFSAKNLTNTKLAFTQSSDPRYPIQREYYQADYMAGIRFNFGK</sequence>
<keyword evidence="4 8" id="KW-0812">Transmembrane</keyword>
<comment type="caution">
    <text evidence="14">The sequence shown here is derived from an EMBL/GenBank/DDBJ whole genome shotgun (WGS) entry which is preliminary data.</text>
</comment>
<evidence type="ECO:0000256" key="10">
    <source>
        <dbReference type="SAM" id="MobiDB-lite"/>
    </source>
</evidence>
<protein>
    <submittedName>
        <fullName evidence="14">TonB-dependent receptor</fullName>
    </submittedName>
</protein>
<dbReference type="RefSeq" id="WP_160754318.1">
    <property type="nucleotide sequence ID" value="NZ_WTYA01000014.1"/>
</dbReference>
<dbReference type="Gene3D" id="2.40.170.20">
    <property type="entry name" value="TonB-dependent receptor, beta-barrel domain"/>
    <property type="match status" value="1"/>
</dbReference>
<evidence type="ECO:0000256" key="2">
    <source>
        <dbReference type="ARBA" id="ARBA00022448"/>
    </source>
</evidence>
<comment type="similarity">
    <text evidence="8 9">Belongs to the TonB-dependent receptor family.</text>
</comment>
<keyword evidence="5 9" id="KW-0798">TonB box</keyword>
<evidence type="ECO:0000256" key="1">
    <source>
        <dbReference type="ARBA" id="ARBA00004571"/>
    </source>
</evidence>
<comment type="subcellular location">
    <subcellularLocation>
        <location evidence="1 8">Cell outer membrane</location>
        <topology evidence="1 8">Multi-pass membrane protein</topology>
    </subcellularLocation>
</comment>
<feature type="signal peptide" evidence="11">
    <location>
        <begin position="1"/>
        <end position="23"/>
    </location>
</feature>
<keyword evidence="2 8" id="KW-0813">Transport</keyword>
<evidence type="ECO:0000256" key="11">
    <source>
        <dbReference type="SAM" id="SignalP"/>
    </source>
</evidence>
<evidence type="ECO:0000256" key="7">
    <source>
        <dbReference type="ARBA" id="ARBA00023237"/>
    </source>
</evidence>
<evidence type="ECO:0000256" key="5">
    <source>
        <dbReference type="ARBA" id="ARBA00023077"/>
    </source>
</evidence>
<proteinExistence type="inferred from homology"/>
<dbReference type="PANTHER" id="PTHR40980">
    <property type="entry name" value="PLUG DOMAIN-CONTAINING PROTEIN"/>
    <property type="match status" value="1"/>
</dbReference>
<feature type="chain" id="PRO_5032837955" evidence="11">
    <location>
        <begin position="24"/>
        <end position="871"/>
    </location>
</feature>
<dbReference type="GO" id="GO:0009279">
    <property type="term" value="C:cell outer membrane"/>
    <property type="evidence" value="ECO:0007669"/>
    <property type="project" value="UniProtKB-SubCell"/>
</dbReference>
<feature type="region of interest" description="Disordered" evidence="10">
    <location>
        <begin position="27"/>
        <end position="46"/>
    </location>
</feature>
<dbReference type="InterPro" id="IPR036942">
    <property type="entry name" value="Beta-barrel_TonB_sf"/>
</dbReference>
<evidence type="ECO:0000256" key="3">
    <source>
        <dbReference type="ARBA" id="ARBA00022452"/>
    </source>
</evidence>
<dbReference type="InterPro" id="IPR010104">
    <property type="entry name" value="TonB_rcpt_bac"/>
</dbReference>
<dbReference type="Gene3D" id="2.170.130.10">
    <property type="entry name" value="TonB-dependent receptor, plug domain"/>
    <property type="match status" value="1"/>
</dbReference>